<dbReference type="InterPro" id="IPR013126">
    <property type="entry name" value="Hsp_70_fam"/>
</dbReference>
<sequence length="825" mass="89681">MEYVGIDLGTTNSAIASYDGENVVLYKSPDQHDVTPSAILIDRRGNKFVGSRAYDGAARSPENAATLFKRMMGTSTPVRLSAVDKVMTPEECSAEVLRTVFGYLPETMRRDGDTGTVITVPAAFNQMQKDATLAAAESAGIGRVALMQEPVAAVMSVMRQRNRDGTFLVFDLGGGTLDIAIAQSMKGRVSLLAHGGVEMCGGRDIDRALMDEVVKPWLVETFDLPEGFASDKRYTSLVRLATWAAEKAKISLSRAEDAVIAMEETEIRVRDDRGDDIYFDIPIDRAALDRLIEPILDEAIKSARATLDQAGISAHDVDRVVFVGGPTQYKPLRDKVAFELGIAASTDVNPMTAVAEGAAIFAESIDWSTQSRGRKASRSSLSATGLEFSFVARTPDASARIVARKVGASTGEFQVDSLDTGWSSGRKELKEGAAIDLPLAKPGENGFRVFVFDASGGPVGIANDRIVISRTAALIDAIPASHTISVEALEGRGGPTVLVPLVRAGDPLPKKGVAKFRAGEALRAGSPGALNFKLWEGDIREPVEDNVFIGTFRVSGSDFEDGMISVGSEIRCEYEITDAGTVRLGVSVDEIRGFFDSGHNYYARQDAQLDYAQAAGLVAVEAQATIGRLDEFGRHIDDPRVGAIRDRIATAASLDVDRAEPEETKQALDEIRAARRDISQVRKDHLKVIRQIDLDGIVANFDGWGREFARPEEAKAFDALVRTAQHSIDANGTDFEAHLSELRSKNIAALWRSDEFIVERFHWLSRSPEQFIDQARYDALIQQGRSALARSDMATLRDLLIALDELRFTRGGEEEMLAMTNIVRG</sequence>
<keyword evidence="3" id="KW-0067">ATP-binding</keyword>
<dbReference type="Gene3D" id="3.30.420.40">
    <property type="match status" value="2"/>
</dbReference>
<dbReference type="SUPFAM" id="SSF53067">
    <property type="entry name" value="Actin-like ATPase domain"/>
    <property type="match status" value="2"/>
</dbReference>
<organism evidence="4 5">
    <name type="scientific">Sphingomonas metalli</name>
    <dbReference type="NCBI Taxonomy" id="1779358"/>
    <lineage>
        <taxon>Bacteria</taxon>
        <taxon>Pseudomonadati</taxon>
        <taxon>Pseudomonadota</taxon>
        <taxon>Alphaproteobacteria</taxon>
        <taxon>Sphingomonadales</taxon>
        <taxon>Sphingomonadaceae</taxon>
        <taxon>Sphingomonas</taxon>
    </lineage>
</organism>
<dbReference type="PROSITE" id="PS00297">
    <property type="entry name" value="HSP70_1"/>
    <property type="match status" value="1"/>
</dbReference>
<evidence type="ECO:0000313" key="5">
    <source>
        <dbReference type="Proteomes" id="UP000623067"/>
    </source>
</evidence>
<evidence type="ECO:0008006" key="6">
    <source>
        <dbReference type="Google" id="ProtNLM"/>
    </source>
</evidence>
<comment type="similarity">
    <text evidence="1">Belongs to the heat shock protein 70 family.</text>
</comment>
<dbReference type="Gene3D" id="3.90.640.10">
    <property type="entry name" value="Actin, Chain A, domain 4"/>
    <property type="match status" value="1"/>
</dbReference>
<keyword evidence="5" id="KW-1185">Reference proteome</keyword>
<dbReference type="RefSeq" id="WP_188660006.1">
    <property type="nucleotide sequence ID" value="NZ_BMIH01000004.1"/>
</dbReference>
<dbReference type="CDD" id="cd24029">
    <property type="entry name" value="ASKHA_NBD_HSP70_DnaK_HscA_HscC"/>
    <property type="match status" value="1"/>
</dbReference>
<protein>
    <recommendedName>
        <fullName evidence="6">Hsp70 family protein</fullName>
    </recommendedName>
</protein>
<dbReference type="PANTHER" id="PTHR19375">
    <property type="entry name" value="HEAT SHOCK PROTEIN 70KDA"/>
    <property type="match status" value="1"/>
</dbReference>
<keyword evidence="2" id="KW-0547">Nucleotide-binding</keyword>
<proteinExistence type="inferred from homology"/>
<dbReference type="Pfam" id="PF00012">
    <property type="entry name" value="HSP70"/>
    <property type="match status" value="1"/>
</dbReference>
<name>A0A916TDJ1_9SPHN</name>
<evidence type="ECO:0000256" key="3">
    <source>
        <dbReference type="ARBA" id="ARBA00022840"/>
    </source>
</evidence>
<dbReference type="EMBL" id="BMIH01000004">
    <property type="protein sequence ID" value="GGB39877.1"/>
    <property type="molecule type" value="Genomic_DNA"/>
</dbReference>
<dbReference type="PRINTS" id="PR00301">
    <property type="entry name" value="HEATSHOCK70"/>
</dbReference>
<dbReference type="GO" id="GO:0140662">
    <property type="term" value="F:ATP-dependent protein folding chaperone"/>
    <property type="evidence" value="ECO:0007669"/>
    <property type="project" value="InterPro"/>
</dbReference>
<dbReference type="Proteomes" id="UP000623067">
    <property type="component" value="Unassembled WGS sequence"/>
</dbReference>
<evidence type="ECO:0000256" key="1">
    <source>
        <dbReference type="ARBA" id="ARBA00007381"/>
    </source>
</evidence>
<reference evidence="4" key="1">
    <citation type="journal article" date="2014" name="Int. J. Syst. Evol. Microbiol.">
        <title>Complete genome sequence of Corynebacterium casei LMG S-19264T (=DSM 44701T), isolated from a smear-ripened cheese.</title>
        <authorList>
            <consortium name="US DOE Joint Genome Institute (JGI-PGF)"/>
            <person name="Walter F."/>
            <person name="Albersmeier A."/>
            <person name="Kalinowski J."/>
            <person name="Ruckert C."/>
        </authorList>
    </citation>
    <scope>NUCLEOTIDE SEQUENCE</scope>
    <source>
        <strain evidence="4">CGMCC 1.15330</strain>
    </source>
</reference>
<dbReference type="InterPro" id="IPR043129">
    <property type="entry name" value="ATPase_NBD"/>
</dbReference>
<evidence type="ECO:0000313" key="4">
    <source>
        <dbReference type="EMBL" id="GGB39877.1"/>
    </source>
</evidence>
<dbReference type="GO" id="GO:0005524">
    <property type="term" value="F:ATP binding"/>
    <property type="evidence" value="ECO:0007669"/>
    <property type="project" value="UniProtKB-KW"/>
</dbReference>
<evidence type="ECO:0000256" key="2">
    <source>
        <dbReference type="ARBA" id="ARBA00022741"/>
    </source>
</evidence>
<dbReference type="InterPro" id="IPR018181">
    <property type="entry name" value="Heat_shock_70_CS"/>
</dbReference>
<dbReference type="AlphaFoldDB" id="A0A916TDJ1"/>
<gene>
    <name evidence="4" type="ORF">GCM10011380_31740</name>
</gene>
<comment type="caution">
    <text evidence="4">The sequence shown here is derived from an EMBL/GenBank/DDBJ whole genome shotgun (WGS) entry which is preliminary data.</text>
</comment>
<reference evidence="4" key="2">
    <citation type="submission" date="2020-09" db="EMBL/GenBank/DDBJ databases">
        <authorList>
            <person name="Sun Q."/>
            <person name="Zhou Y."/>
        </authorList>
    </citation>
    <scope>NUCLEOTIDE SEQUENCE</scope>
    <source>
        <strain evidence="4">CGMCC 1.15330</strain>
    </source>
</reference>
<accession>A0A916TDJ1</accession>